<comment type="function">
    <text evidence="9">Component of the transport system for branched-chain amino acids.</text>
</comment>
<comment type="subcellular location">
    <subcellularLocation>
        <location evidence="1 9">Cell membrane</location>
        <topology evidence="1 9">Multi-pass membrane protein</topology>
    </subcellularLocation>
</comment>
<evidence type="ECO:0000256" key="3">
    <source>
        <dbReference type="ARBA" id="ARBA00022448"/>
    </source>
</evidence>
<keyword evidence="8 9" id="KW-0472">Membrane</keyword>
<keyword evidence="6 9" id="KW-0029">Amino-acid transport</keyword>
<dbReference type="Pfam" id="PF05525">
    <property type="entry name" value="Branch_AA_trans"/>
    <property type="match status" value="1"/>
</dbReference>
<evidence type="ECO:0000313" key="11">
    <source>
        <dbReference type="Proteomes" id="UP000198948"/>
    </source>
</evidence>
<evidence type="ECO:0000256" key="4">
    <source>
        <dbReference type="ARBA" id="ARBA00022475"/>
    </source>
</evidence>
<dbReference type="RefSeq" id="WP_281241522.1">
    <property type="nucleotide sequence ID" value="NZ_FOHA01000012.1"/>
</dbReference>
<dbReference type="GO" id="GO:0015188">
    <property type="term" value="F:L-isoleucine transmembrane transporter activity"/>
    <property type="evidence" value="ECO:0007669"/>
    <property type="project" value="TreeGrafter"/>
</dbReference>
<protein>
    <recommendedName>
        <fullName evidence="9">Branched-chain amino acid transport system carrier protein</fullName>
    </recommendedName>
</protein>
<comment type="similarity">
    <text evidence="2 9">Belongs to the branched chain amino acid transporter family.</text>
</comment>
<dbReference type="Gene3D" id="1.20.1740.10">
    <property type="entry name" value="Amino acid/polyamine transporter I"/>
    <property type="match status" value="1"/>
</dbReference>
<evidence type="ECO:0000256" key="8">
    <source>
        <dbReference type="ARBA" id="ARBA00023136"/>
    </source>
</evidence>
<feature type="transmembrane region" description="Helical" evidence="9">
    <location>
        <begin position="375"/>
        <end position="397"/>
    </location>
</feature>
<feature type="transmembrane region" description="Helical" evidence="9">
    <location>
        <begin position="46"/>
        <end position="67"/>
    </location>
</feature>
<name>A0A1H9TDZ2_9LACT</name>
<dbReference type="GO" id="GO:0005304">
    <property type="term" value="F:L-valine transmembrane transporter activity"/>
    <property type="evidence" value="ECO:0007669"/>
    <property type="project" value="TreeGrafter"/>
</dbReference>
<feature type="transmembrane region" description="Helical" evidence="9">
    <location>
        <begin position="12"/>
        <end position="34"/>
    </location>
</feature>
<gene>
    <name evidence="10" type="ORF">SAMN04488559_11236</name>
</gene>
<dbReference type="GO" id="GO:0015818">
    <property type="term" value="P:isoleucine transport"/>
    <property type="evidence" value="ECO:0007669"/>
    <property type="project" value="TreeGrafter"/>
</dbReference>
<feature type="transmembrane region" description="Helical" evidence="9">
    <location>
        <begin position="79"/>
        <end position="101"/>
    </location>
</feature>
<feature type="transmembrane region" description="Helical" evidence="9">
    <location>
        <begin position="348"/>
        <end position="368"/>
    </location>
</feature>
<feature type="transmembrane region" description="Helical" evidence="9">
    <location>
        <begin position="121"/>
        <end position="142"/>
    </location>
</feature>
<feature type="transmembrane region" description="Helical" evidence="9">
    <location>
        <begin position="238"/>
        <end position="258"/>
    </location>
</feature>
<dbReference type="STRING" id="142588.SAMN04488559_11236"/>
<dbReference type="AlphaFoldDB" id="A0A1H9TDZ2"/>
<reference evidence="10 11" key="1">
    <citation type="submission" date="2016-10" db="EMBL/GenBank/DDBJ databases">
        <authorList>
            <person name="de Groot N.N."/>
        </authorList>
    </citation>
    <scope>NUCLEOTIDE SEQUENCE [LARGE SCALE GENOMIC DNA]</scope>
    <source>
        <strain evidence="10 11">DSM 13760</strain>
    </source>
</reference>
<feature type="transmembrane region" description="Helical" evidence="9">
    <location>
        <begin position="321"/>
        <end position="342"/>
    </location>
</feature>
<sequence>MEEKKLTTSSYLLIGSMLFGLFFGAGNLIFPVHVGQEAGLQLTPATIGFLITGIGLPFLGVVAIGISRSNGLYDLASRVHPVYGLIFTMLLYLTIGPFFALPRTGTVSYEIGIAPFIQPEHQTVALGIFTILFFATALAFALKPSKILVWVGKILNPLFLLFLAFLIIAAFVNPMGELSSPTANYQDAPFITGFTQGYQTMDALASLAFGIIVVQAIKDLGITKPKQIAIDTIKSGMVTIILMGIIYSCLAYIGATSVGKFPISANGGIALAQIADYYFGSFGSILLAIIVTLACLKTAIGLITAGGECFNQLFPKIHYRYFAIGFSVFAAFVANLGLTNIIKFSVPVLTFLYPLAISLILLAFLSPLFHHRRVVYAITTAFTFCVSMIDGIILLPFNWKAMPVLPQIVQFYQKFLPFYDIGMGWVLPVCLGLAIGWMISLATKKKTPEISS</sequence>
<evidence type="ECO:0000256" key="6">
    <source>
        <dbReference type="ARBA" id="ARBA00022970"/>
    </source>
</evidence>
<keyword evidence="11" id="KW-1185">Reference proteome</keyword>
<evidence type="ECO:0000256" key="7">
    <source>
        <dbReference type="ARBA" id="ARBA00022989"/>
    </source>
</evidence>
<feature type="transmembrane region" description="Helical" evidence="9">
    <location>
        <begin position="278"/>
        <end position="300"/>
    </location>
</feature>
<feature type="transmembrane region" description="Helical" evidence="9">
    <location>
        <begin position="154"/>
        <end position="176"/>
    </location>
</feature>
<dbReference type="PANTHER" id="PTHR30588:SF0">
    <property type="entry name" value="BRANCHED-CHAIN AMINO ACID PERMEASE BRNQ"/>
    <property type="match status" value="1"/>
</dbReference>
<keyword evidence="4" id="KW-1003">Cell membrane</keyword>
<dbReference type="GO" id="GO:0005886">
    <property type="term" value="C:plasma membrane"/>
    <property type="evidence" value="ECO:0007669"/>
    <property type="project" value="UniProtKB-SubCell"/>
</dbReference>
<dbReference type="GO" id="GO:0015820">
    <property type="term" value="P:L-leucine transport"/>
    <property type="evidence" value="ECO:0007669"/>
    <property type="project" value="TreeGrafter"/>
</dbReference>
<organism evidence="10 11">
    <name type="scientific">Isobaculum melis</name>
    <dbReference type="NCBI Taxonomy" id="142588"/>
    <lineage>
        <taxon>Bacteria</taxon>
        <taxon>Bacillati</taxon>
        <taxon>Bacillota</taxon>
        <taxon>Bacilli</taxon>
        <taxon>Lactobacillales</taxon>
        <taxon>Carnobacteriaceae</taxon>
        <taxon>Isobaculum</taxon>
    </lineage>
</organism>
<dbReference type="Proteomes" id="UP000198948">
    <property type="component" value="Unassembled WGS sequence"/>
</dbReference>
<dbReference type="InterPro" id="IPR004685">
    <property type="entry name" value="Brnchd-chn_aa_trnsp_Livcs"/>
</dbReference>
<dbReference type="NCBIfam" id="TIGR00796">
    <property type="entry name" value="livcs"/>
    <property type="match status" value="1"/>
</dbReference>
<keyword evidence="5 9" id="KW-0812">Transmembrane</keyword>
<evidence type="ECO:0000256" key="5">
    <source>
        <dbReference type="ARBA" id="ARBA00022692"/>
    </source>
</evidence>
<dbReference type="GO" id="GO:0015190">
    <property type="term" value="F:L-leucine transmembrane transporter activity"/>
    <property type="evidence" value="ECO:0007669"/>
    <property type="project" value="TreeGrafter"/>
</dbReference>
<evidence type="ECO:0000256" key="9">
    <source>
        <dbReference type="RuleBase" id="RU362122"/>
    </source>
</evidence>
<dbReference type="PANTHER" id="PTHR30588">
    <property type="entry name" value="BRANCHED-CHAIN AMINO ACID TRANSPORT SYSTEM 2 CARRIER PROTEIN"/>
    <property type="match status" value="1"/>
</dbReference>
<evidence type="ECO:0000313" key="10">
    <source>
        <dbReference type="EMBL" id="SER94823.1"/>
    </source>
</evidence>
<feature type="transmembrane region" description="Helical" evidence="9">
    <location>
        <begin position="196"/>
        <end position="217"/>
    </location>
</feature>
<keyword evidence="3 9" id="KW-0813">Transport</keyword>
<keyword evidence="7 9" id="KW-1133">Transmembrane helix</keyword>
<feature type="transmembrane region" description="Helical" evidence="9">
    <location>
        <begin position="417"/>
        <end position="439"/>
    </location>
</feature>
<dbReference type="EMBL" id="FOHA01000012">
    <property type="protein sequence ID" value="SER94823.1"/>
    <property type="molecule type" value="Genomic_DNA"/>
</dbReference>
<evidence type="ECO:0000256" key="1">
    <source>
        <dbReference type="ARBA" id="ARBA00004651"/>
    </source>
</evidence>
<accession>A0A1H9TDZ2</accession>
<proteinExistence type="inferred from homology"/>
<evidence type="ECO:0000256" key="2">
    <source>
        <dbReference type="ARBA" id="ARBA00008540"/>
    </source>
</evidence>